<evidence type="ECO:0000313" key="3">
    <source>
        <dbReference type="Proteomes" id="UP000283530"/>
    </source>
</evidence>
<comment type="caution">
    <text evidence="2">The sequence shown here is derived from an EMBL/GenBank/DDBJ whole genome shotgun (WGS) entry which is preliminary data.</text>
</comment>
<protein>
    <submittedName>
        <fullName evidence="2">Protein P21-like protein</fullName>
    </submittedName>
</protein>
<name>A0A3S3NXN9_9MAGN</name>
<dbReference type="InterPro" id="IPR037176">
    <property type="entry name" value="Osmotin/thaumatin-like_sf"/>
</dbReference>
<dbReference type="Pfam" id="PF00314">
    <property type="entry name" value="Thaumatin"/>
    <property type="match status" value="1"/>
</dbReference>
<dbReference type="Gene3D" id="2.60.110.10">
    <property type="entry name" value="Thaumatin"/>
    <property type="match status" value="1"/>
</dbReference>
<evidence type="ECO:0000313" key="2">
    <source>
        <dbReference type="EMBL" id="RWR88670.1"/>
    </source>
</evidence>
<dbReference type="PANTHER" id="PTHR31048">
    <property type="entry name" value="OS03G0233200 PROTEIN"/>
    <property type="match status" value="1"/>
</dbReference>
<gene>
    <name evidence="2" type="ORF">CKAN_01770300</name>
</gene>
<sequence length="171" mass="19136">MISFPSTSSLSSSPSLMQRPLTSATNAPTMYGLLASWRWQAAPPGPVVVHHRQPGHREGPHLGAHRLHLRHQWPRKLQDRHAVSIPMEFSPTSGRCKVIRCVADIKGQCPVELKANDGCNNPYTVNKTNEYCCNSGSCGTTLLSKCFKERCVDAYSYPQDDPTNLFTSYWY</sequence>
<dbReference type="EMBL" id="QPKB01000007">
    <property type="protein sequence ID" value="RWR88670.1"/>
    <property type="molecule type" value="Genomic_DNA"/>
</dbReference>
<accession>A0A3S3NXN9</accession>
<organism evidence="2 3">
    <name type="scientific">Cinnamomum micranthum f. kanehirae</name>
    <dbReference type="NCBI Taxonomy" id="337451"/>
    <lineage>
        <taxon>Eukaryota</taxon>
        <taxon>Viridiplantae</taxon>
        <taxon>Streptophyta</taxon>
        <taxon>Embryophyta</taxon>
        <taxon>Tracheophyta</taxon>
        <taxon>Spermatophyta</taxon>
        <taxon>Magnoliopsida</taxon>
        <taxon>Magnoliidae</taxon>
        <taxon>Laurales</taxon>
        <taxon>Lauraceae</taxon>
        <taxon>Cinnamomum</taxon>
    </lineage>
</organism>
<dbReference type="InterPro" id="IPR001938">
    <property type="entry name" value="Thaumatin"/>
</dbReference>
<dbReference type="Proteomes" id="UP000283530">
    <property type="component" value="Unassembled WGS sequence"/>
</dbReference>
<dbReference type="STRING" id="337451.A0A3S3NXN9"/>
<reference evidence="2 3" key="1">
    <citation type="journal article" date="2019" name="Nat. Plants">
        <title>Stout camphor tree genome fills gaps in understanding of flowering plant genome evolution.</title>
        <authorList>
            <person name="Chaw S.M."/>
            <person name="Liu Y.C."/>
            <person name="Wu Y.W."/>
            <person name="Wang H.Y."/>
            <person name="Lin C.I."/>
            <person name="Wu C.S."/>
            <person name="Ke H.M."/>
            <person name="Chang L.Y."/>
            <person name="Hsu C.Y."/>
            <person name="Yang H.T."/>
            <person name="Sudianto E."/>
            <person name="Hsu M.H."/>
            <person name="Wu K.P."/>
            <person name="Wang L.N."/>
            <person name="Leebens-Mack J.H."/>
            <person name="Tsai I.J."/>
        </authorList>
    </citation>
    <scope>NUCLEOTIDE SEQUENCE [LARGE SCALE GENOMIC DNA]</scope>
    <source>
        <strain evidence="3">cv. Chaw 1501</strain>
        <tissue evidence="2">Young leaves</tissue>
    </source>
</reference>
<dbReference type="OrthoDB" id="430315at2759"/>
<dbReference type="PROSITE" id="PS51367">
    <property type="entry name" value="THAUMATIN_2"/>
    <property type="match status" value="1"/>
</dbReference>
<proteinExistence type="predicted"/>
<dbReference type="SMART" id="SM00205">
    <property type="entry name" value="THN"/>
    <property type="match status" value="1"/>
</dbReference>
<evidence type="ECO:0000256" key="1">
    <source>
        <dbReference type="SAM" id="MobiDB-lite"/>
    </source>
</evidence>
<keyword evidence="3" id="KW-1185">Reference proteome</keyword>
<dbReference type="AlphaFoldDB" id="A0A3S3NXN9"/>
<feature type="region of interest" description="Disordered" evidence="1">
    <location>
        <begin position="1"/>
        <end position="21"/>
    </location>
</feature>
<dbReference type="SUPFAM" id="SSF49870">
    <property type="entry name" value="Osmotin, thaumatin-like protein"/>
    <property type="match status" value="1"/>
</dbReference>
<feature type="compositionally biased region" description="Low complexity" evidence="1">
    <location>
        <begin position="1"/>
        <end position="16"/>
    </location>
</feature>